<feature type="non-terminal residue" evidence="2">
    <location>
        <position position="256"/>
    </location>
</feature>
<dbReference type="InterPro" id="IPR001466">
    <property type="entry name" value="Beta-lactam-related"/>
</dbReference>
<feature type="domain" description="Beta-lactamase-related" evidence="1">
    <location>
        <begin position="49"/>
        <end position="242"/>
    </location>
</feature>
<dbReference type="InterPro" id="IPR012338">
    <property type="entry name" value="Beta-lactam/transpept-like"/>
</dbReference>
<evidence type="ECO:0000313" key="2">
    <source>
        <dbReference type="EMBL" id="SVC98219.1"/>
    </source>
</evidence>
<evidence type="ECO:0000259" key="1">
    <source>
        <dbReference type="Pfam" id="PF00144"/>
    </source>
</evidence>
<dbReference type="PANTHER" id="PTHR46825:SF9">
    <property type="entry name" value="BETA-LACTAMASE-RELATED DOMAIN-CONTAINING PROTEIN"/>
    <property type="match status" value="1"/>
</dbReference>
<proteinExistence type="predicted"/>
<name>A0A382RKL4_9ZZZZ</name>
<accession>A0A382RKL4</accession>
<dbReference type="PANTHER" id="PTHR46825">
    <property type="entry name" value="D-ALANYL-D-ALANINE-CARBOXYPEPTIDASE/ENDOPEPTIDASE AMPH"/>
    <property type="match status" value="1"/>
</dbReference>
<dbReference type="Gene3D" id="3.40.710.10">
    <property type="entry name" value="DD-peptidase/beta-lactamase superfamily"/>
    <property type="match status" value="1"/>
</dbReference>
<sequence>MMKYPRSIFLGSVFTTLFAAFPVTAKDTFSKQEQLLAHPEVRGAIAAIDAYVQGVQTYDQVPGISVGLVYDQDLLWQNGYGYSNLETKRPADADTLYSICSISKLFTAISIMQLRDAGKLTLRDSVGDHLDWFNIEEAHKEDGPATIESLLTHSSGLPRESDFPYWGGPDFPFPTRAQIIDQLGSQETLYPAQTFFQYSNLALTLAGEIVQERSGQEYTTYINQQILEPLGLSDTRTYYPKNLFGEQMAIGYSGLH</sequence>
<gene>
    <name evidence="2" type="ORF">METZ01_LOCUS351073</name>
</gene>
<dbReference type="EMBL" id="UINC01122419">
    <property type="protein sequence ID" value="SVC98219.1"/>
    <property type="molecule type" value="Genomic_DNA"/>
</dbReference>
<dbReference type="AlphaFoldDB" id="A0A382RKL4"/>
<protein>
    <recommendedName>
        <fullName evidence="1">Beta-lactamase-related domain-containing protein</fullName>
    </recommendedName>
</protein>
<reference evidence="2" key="1">
    <citation type="submission" date="2018-05" db="EMBL/GenBank/DDBJ databases">
        <authorList>
            <person name="Lanie J.A."/>
            <person name="Ng W.-L."/>
            <person name="Kazmierczak K.M."/>
            <person name="Andrzejewski T.M."/>
            <person name="Davidsen T.M."/>
            <person name="Wayne K.J."/>
            <person name="Tettelin H."/>
            <person name="Glass J.I."/>
            <person name="Rusch D."/>
            <person name="Podicherti R."/>
            <person name="Tsui H.-C.T."/>
            <person name="Winkler M.E."/>
        </authorList>
    </citation>
    <scope>NUCLEOTIDE SEQUENCE</scope>
</reference>
<organism evidence="2">
    <name type="scientific">marine metagenome</name>
    <dbReference type="NCBI Taxonomy" id="408172"/>
    <lineage>
        <taxon>unclassified sequences</taxon>
        <taxon>metagenomes</taxon>
        <taxon>ecological metagenomes</taxon>
    </lineage>
</organism>
<dbReference type="Pfam" id="PF00144">
    <property type="entry name" value="Beta-lactamase"/>
    <property type="match status" value="1"/>
</dbReference>
<dbReference type="SUPFAM" id="SSF56601">
    <property type="entry name" value="beta-lactamase/transpeptidase-like"/>
    <property type="match status" value="1"/>
</dbReference>
<dbReference type="InterPro" id="IPR050491">
    <property type="entry name" value="AmpC-like"/>
</dbReference>